<dbReference type="InterPro" id="IPR018060">
    <property type="entry name" value="HTH_AraC"/>
</dbReference>
<dbReference type="SUPFAM" id="SSF46689">
    <property type="entry name" value="Homeodomain-like"/>
    <property type="match status" value="1"/>
</dbReference>
<evidence type="ECO:0000256" key="3">
    <source>
        <dbReference type="ARBA" id="ARBA00023163"/>
    </source>
</evidence>
<proteinExistence type="predicted"/>
<dbReference type="PANTHER" id="PTHR46796:SF6">
    <property type="entry name" value="ARAC SUBFAMILY"/>
    <property type="match status" value="1"/>
</dbReference>
<gene>
    <name evidence="5" type="ORF">HNP60_002452</name>
</gene>
<sequence length="321" mass="35794">MGTVNLEGLSSVVDLSGVEGERRADIWTGAAPAIFPGLRIDTIEPHPSIGSIQHSRMGQGALFAITSAPAEVAYVPRAVNETGQHLTLMLQTDGSMVAFQRQRHCELGPGDICFIDERQPFRLIGTGCSQFMLLRMPRMLALNRFPELEHLVATIISCRDPGTQLLAQTLIHLLHVANELREAQQNAAMNAIIHMLGATSGLACDLETVHWRVQKALDFIEMNLPSPDLSAEQVARAQHISRRRLDQLMRDALGLSITGQIWNRRLQRAADDLRDPRWANAPISQIAFANGFEDPAHFARAFKRRFEETPGQWRARVRIPH</sequence>
<dbReference type="PROSITE" id="PS01124">
    <property type="entry name" value="HTH_ARAC_FAMILY_2"/>
    <property type="match status" value="1"/>
</dbReference>
<dbReference type="InterPro" id="IPR020449">
    <property type="entry name" value="Tscrpt_reg_AraC-type_HTH"/>
</dbReference>
<name>A0ABR6NGR9_9SPHN</name>
<accession>A0ABR6NGR9</accession>
<dbReference type="PRINTS" id="PR00032">
    <property type="entry name" value="HTHARAC"/>
</dbReference>
<dbReference type="SMART" id="SM00342">
    <property type="entry name" value="HTH_ARAC"/>
    <property type="match status" value="1"/>
</dbReference>
<organism evidence="5 6">
    <name type="scientific">Sphingobium lignivorans</name>
    <dbReference type="NCBI Taxonomy" id="2735886"/>
    <lineage>
        <taxon>Bacteria</taxon>
        <taxon>Pseudomonadati</taxon>
        <taxon>Pseudomonadota</taxon>
        <taxon>Alphaproteobacteria</taxon>
        <taxon>Sphingomonadales</taxon>
        <taxon>Sphingomonadaceae</taxon>
        <taxon>Sphingobium</taxon>
    </lineage>
</organism>
<reference evidence="5 6" key="1">
    <citation type="submission" date="2020-08" db="EMBL/GenBank/DDBJ databases">
        <title>Exploring microbial biodiversity for novel pathways involved in the catabolism of aromatic compounds derived from lignin.</title>
        <authorList>
            <person name="Elkins J."/>
        </authorList>
    </citation>
    <scope>NUCLEOTIDE SEQUENCE [LARGE SCALE GENOMIC DNA]</scope>
    <source>
        <strain evidence="5 6">B1D3A</strain>
    </source>
</reference>
<evidence type="ECO:0000256" key="1">
    <source>
        <dbReference type="ARBA" id="ARBA00023015"/>
    </source>
</evidence>
<keyword evidence="6" id="KW-1185">Reference proteome</keyword>
<evidence type="ECO:0000259" key="4">
    <source>
        <dbReference type="PROSITE" id="PS01124"/>
    </source>
</evidence>
<evidence type="ECO:0000313" key="6">
    <source>
        <dbReference type="Proteomes" id="UP001138540"/>
    </source>
</evidence>
<dbReference type="InterPro" id="IPR035418">
    <property type="entry name" value="AraC-bd_2"/>
</dbReference>
<dbReference type="InterPro" id="IPR050204">
    <property type="entry name" value="AraC_XylS_family_regulators"/>
</dbReference>
<dbReference type="Pfam" id="PF12833">
    <property type="entry name" value="HTH_18"/>
    <property type="match status" value="1"/>
</dbReference>
<evidence type="ECO:0000313" key="5">
    <source>
        <dbReference type="EMBL" id="MBB5986478.1"/>
    </source>
</evidence>
<protein>
    <submittedName>
        <fullName evidence="5">AraC-like DNA-binding protein</fullName>
    </submittedName>
</protein>
<comment type="caution">
    <text evidence="5">The sequence shown here is derived from an EMBL/GenBank/DDBJ whole genome shotgun (WGS) entry which is preliminary data.</text>
</comment>
<dbReference type="RefSeq" id="WP_014076880.1">
    <property type="nucleotide sequence ID" value="NZ_JACHKA010000001.1"/>
</dbReference>
<dbReference type="PROSITE" id="PS00041">
    <property type="entry name" value="HTH_ARAC_FAMILY_1"/>
    <property type="match status" value="1"/>
</dbReference>
<dbReference type="InterPro" id="IPR009057">
    <property type="entry name" value="Homeodomain-like_sf"/>
</dbReference>
<keyword evidence="1" id="KW-0805">Transcription regulation</keyword>
<dbReference type="Proteomes" id="UP001138540">
    <property type="component" value="Unassembled WGS sequence"/>
</dbReference>
<dbReference type="Gene3D" id="1.10.10.60">
    <property type="entry name" value="Homeodomain-like"/>
    <property type="match status" value="1"/>
</dbReference>
<feature type="domain" description="HTH araC/xylS-type" evidence="4">
    <location>
        <begin position="214"/>
        <end position="316"/>
    </location>
</feature>
<dbReference type="InterPro" id="IPR018062">
    <property type="entry name" value="HTH_AraC-typ_CS"/>
</dbReference>
<evidence type="ECO:0000256" key="2">
    <source>
        <dbReference type="ARBA" id="ARBA00023125"/>
    </source>
</evidence>
<dbReference type="Pfam" id="PF14525">
    <property type="entry name" value="AraC_binding_2"/>
    <property type="match status" value="1"/>
</dbReference>
<keyword evidence="3" id="KW-0804">Transcription</keyword>
<keyword evidence="2" id="KW-0238">DNA-binding</keyword>
<dbReference type="EMBL" id="JACHKA010000001">
    <property type="protein sequence ID" value="MBB5986478.1"/>
    <property type="molecule type" value="Genomic_DNA"/>
</dbReference>
<dbReference type="PANTHER" id="PTHR46796">
    <property type="entry name" value="HTH-TYPE TRANSCRIPTIONAL ACTIVATOR RHAS-RELATED"/>
    <property type="match status" value="1"/>
</dbReference>